<evidence type="ECO:0000313" key="3">
    <source>
        <dbReference type="EMBL" id="OAZ02790.1"/>
    </source>
</evidence>
<feature type="domain" description="Outer membrane protein beta-barrel" evidence="2">
    <location>
        <begin position="38"/>
        <end position="169"/>
    </location>
</feature>
<sequence>MKKITLALVAVFVTNFAIGQAKEGQLSKKKWLIEANTGFGDNVGNTSFYFSSKDGKTSYNVGLEGGYFIKDNLALKLGLGFGKTSDSNSNDPIAYKIGVKYYLKKMIPIELSYNGIGIGDTDANPKSIGLQAGYAIFIGKNISIEPGVRYNKALYNQYFDDSFQFNIGFALHL</sequence>
<proteinExistence type="predicted"/>
<dbReference type="AlphaFoldDB" id="A0A199XM92"/>
<accession>A0A199XM92</accession>
<dbReference type="Pfam" id="PF13505">
    <property type="entry name" value="OMP_b-brl"/>
    <property type="match status" value="1"/>
</dbReference>
<dbReference type="SUPFAM" id="SSF56925">
    <property type="entry name" value="OMPA-like"/>
    <property type="match status" value="1"/>
</dbReference>
<dbReference type="RefSeq" id="WP_064716512.1">
    <property type="nucleotide sequence ID" value="NZ_JMTM01000074.1"/>
</dbReference>
<comment type="caution">
    <text evidence="3">The sequence shown here is derived from an EMBL/GenBank/DDBJ whole genome shotgun (WGS) entry which is preliminary data.</text>
</comment>
<evidence type="ECO:0000259" key="2">
    <source>
        <dbReference type="Pfam" id="PF13505"/>
    </source>
</evidence>
<dbReference type="EMBL" id="JMTM01000074">
    <property type="protein sequence ID" value="OAZ02790.1"/>
    <property type="molecule type" value="Genomic_DNA"/>
</dbReference>
<dbReference type="PATRIC" id="fig|29536.5.peg.2868"/>
<dbReference type="OrthoDB" id="945117at2"/>
<protein>
    <recommendedName>
        <fullName evidence="2">Outer membrane protein beta-barrel domain-containing protein</fullName>
    </recommendedName>
</protein>
<keyword evidence="4" id="KW-1185">Reference proteome</keyword>
<evidence type="ECO:0000256" key="1">
    <source>
        <dbReference type="ARBA" id="ARBA00022729"/>
    </source>
</evidence>
<organism evidence="3 4">
    <name type="scientific">Flavobacterium succinicans</name>
    <dbReference type="NCBI Taxonomy" id="29536"/>
    <lineage>
        <taxon>Bacteria</taxon>
        <taxon>Pseudomonadati</taxon>
        <taxon>Bacteroidota</taxon>
        <taxon>Flavobacteriia</taxon>
        <taxon>Flavobacteriales</taxon>
        <taxon>Flavobacteriaceae</taxon>
        <taxon>Flavobacterium</taxon>
    </lineage>
</organism>
<dbReference type="InterPro" id="IPR011250">
    <property type="entry name" value="OMP/PagP_B-barrel"/>
</dbReference>
<gene>
    <name evidence="3" type="ORF">FLB_27640</name>
</gene>
<evidence type="ECO:0000313" key="4">
    <source>
        <dbReference type="Proteomes" id="UP000093807"/>
    </source>
</evidence>
<dbReference type="Proteomes" id="UP000093807">
    <property type="component" value="Unassembled WGS sequence"/>
</dbReference>
<keyword evidence="1" id="KW-0732">Signal</keyword>
<dbReference type="InterPro" id="IPR027385">
    <property type="entry name" value="Beta-barrel_OMP"/>
</dbReference>
<reference evidence="3 4" key="1">
    <citation type="submission" date="2016-06" db="EMBL/GenBank/DDBJ databases">
        <title>Draft genome sequence of Flavobacterium succinicans strain DD5b.</title>
        <authorList>
            <person name="Poehlein A."/>
            <person name="Daniel R."/>
            <person name="Simeonova D.D."/>
        </authorList>
    </citation>
    <scope>NUCLEOTIDE SEQUENCE [LARGE SCALE GENOMIC DNA]</scope>
    <source>
        <strain evidence="3 4">DD5b</strain>
    </source>
</reference>
<name>A0A199XM92_9FLAO</name>